<sequence length="90" mass="9831">MVATAGLSFVRAAETAGPCNHRRNSAFSMSEITRTATVNRQVVVKDVSPASQWDCVSNGDETHRAIPLHKVRGYLTDRGGREGAATEFRR</sequence>
<evidence type="ECO:0000313" key="2">
    <source>
        <dbReference type="Proteomes" id="UP000218288"/>
    </source>
</evidence>
<gene>
    <name evidence="1" type="primary">pah_c001o015</name>
    <name evidence="1" type="ORF">MPPM_3671</name>
</gene>
<accession>A0A160PHG0</accession>
<dbReference type="Proteomes" id="UP000218288">
    <property type="component" value="Chromosome"/>
</dbReference>
<organism evidence="1 2">
    <name type="scientific">Methylorubrum populi</name>
    <dbReference type="NCBI Taxonomy" id="223967"/>
    <lineage>
        <taxon>Bacteria</taxon>
        <taxon>Pseudomonadati</taxon>
        <taxon>Pseudomonadota</taxon>
        <taxon>Alphaproteobacteria</taxon>
        <taxon>Hyphomicrobiales</taxon>
        <taxon>Methylobacteriaceae</taxon>
        <taxon>Methylorubrum</taxon>
    </lineage>
</organism>
<name>A0A160PHG0_9HYPH</name>
<evidence type="ECO:0000313" key="1">
    <source>
        <dbReference type="EMBL" id="BAU92276.1"/>
    </source>
</evidence>
<dbReference type="EMBL" id="AP014809">
    <property type="protein sequence ID" value="BAU92276.1"/>
    <property type="molecule type" value="Genomic_DNA"/>
</dbReference>
<dbReference type="AlphaFoldDB" id="A0A160PHG0"/>
<proteinExistence type="predicted"/>
<reference evidence="1 2" key="1">
    <citation type="journal article" date="2016" name="Genome Announc.">
        <title>Complete Genome Sequence of Methylobacterium populi P-1M, Isolated from Pink-Pigmented Household Biofilm.</title>
        <authorList>
            <person name="Morohoshi T."/>
            <person name="Ikeda T."/>
        </authorList>
    </citation>
    <scope>NUCLEOTIDE SEQUENCE [LARGE SCALE GENOMIC DNA]</scope>
    <source>
        <strain evidence="1 2">P-1M</strain>
    </source>
</reference>
<protein>
    <submittedName>
        <fullName evidence="1">Uncharacterized protein</fullName>
    </submittedName>
</protein>